<proteinExistence type="predicted"/>
<name>A0A8H4W3W4_9HELO</name>
<dbReference type="AlphaFoldDB" id="A0A8H4W3W4"/>
<protein>
    <submittedName>
        <fullName evidence="1">Uncharacterized protein</fullName>
    </submittedName>
</protein>
<organism evidence="1 2">
    <name type="scientific">Cudoniella acicularis</name>
    <dbReference type="NCBI Taxonomy" id="354080"/>
    <lineage>
        <taxon>Eukaryota</taxon>
        <taxon>Fungi</taxon>
        <taxon>Dikarya</taxon>
        <taxon>Ascomycota</taxon>
        <taxon>Pezizomycotina</taxon>
        <taxon>Leotiomycetes</taxon>
        <taxon>Helotiales</taxon>
        <taxon>Tricladiaceae</taxon>
        <taxon>Cudoniella</taxon>
    </lineage>
</organism>
<dbReference type="Proteomes" id="UP000566819">
    <property type="component" value="Unassembled WGS sequence"/>
</dbReference>
<accession>A0A8H4W3W4</accession>
<keyword evidence="2" id="KW-1185">Reference proteome</keyword>
<reference evidence="1 2" key="1">
    <citation type="submission" date="2020-03" db="EMBL/GenBank/DDBJ databases">
        <title>Draft Genome Sequence of Cudoniella acicularis.</title>
        <authorList>
            <person name="Buettner E."/>
            <person name="Kellner H."/>
        </authorList>
    </citation>
    <scope>NUCLEOTIDE SEQUENCE [LARGE SCALE GENOMIC DNA]</scope>
    <source>
        <strain evidence="1 2">DSM 108380</strain>
    </source>
</reference>
<evidence type="ECO:0000313" key="1">
    <source>
        <dbReference type="EMBL" id="KAF4632802.1"/>
    </source>
</evidence>
<dbReference type="EMBL" id="JAAMPI010000315">
    <property type="protein sequence ID" value="KAF4632802.1"/>
    <property type="molecule type" value="Genomic_DNA"/>
</dbReference>
<gene>
    <name evidence="1" type="ORF">G7Y89_g5322</name>
</gene>
<sequence>MDRIPADELEMRLKNMAERCPKLEQLTLVDGFITELWDIYHRFDRERSLVRIPTTTDTPNFHQLCREISPSMLGTQMLLEISSPGLVLRHNFQDMRHMDWKHEKNLPLNRVDTVHMGLPERRGFAFYNDLSGITCRHCGEFRWKGAAQVAAEEEKSEEAADS</sequence>
<comment type="caution">
    <text evidence="1">The sequence shown here is derived from an EMBL/GenBank/DDBJ whole genome shotgun (WGS) entry which is preliminary data.</text>
</comment>
<evidence type="ECO:0000313" key="2">
    <source>
        <dbReference type="Proteomes" id="UP000566819"/>
    </source>
</evidence>